<dbReference type="Gene3D" id="3.40.220.10">
    <property type="entry name" value="Leucine Aminopeptidase, subunit E, domain 1"/>
    <property type="match status" value="1"/>
</dbReference>
<sequence length="346" mass="37823">MIEPGTGNLLASDAEALVNTVNTVGVMGKGIALQFKNAYPENYKAYVAACKRGEVVPGRMFVHETGVLGGSARFIINFPTKRHWKGKSRLEDIESGLEDLVRALVDYKIESVAIPPLGCGNGGLDWHVVEPMIREALAQVPEVRVFLHAPDGTPANDEMLIATKPPALTDRRAAMIAVLGQYLVPDYRLTSIEAQKLAYFLQASGFGMKLNFVKHQFGPYADNLNHALQALEGHYLRGYGDRNSQMALHLLPEAAERAAEHLSSDATAAAAVRSVAEIVRGYETPYGLELLATTHWAVRDLGTSDVEAVVRYVQEWTPRKGQIFTKAHITKALKRLHATGLIEAEG</sequence>
<dbReference type="Pfam" id="PF01661">
    <property type="entry name" value="Macro"/>
    <property type="match status" value="1"/>
</dbReference>
<evidence type="ECO:0000313" key="4">
    <source>
        <dbReference type="Proteomes" id="UP000219435"/>
    </source>
</evidence>
<dbReference type="EMBL" id="OBQI01000001">
    <property type="protein sequence ID" value="SOC46597.1"/>
    <property type="molecule type" value="Genomic_DNA"/>
</dbReference>
<evidence type="ECO:0000259" key="2">
    <source>
        <dbReference type="PROSITE" id="PS51154"/>
    </source>
</evidence>
<dbReference type="OrthoDB" id="9780211at2"/>
<dbReference type="GO" id="GO:0140291">
    <property type="term" value="P:peptidyl-glutamate ADP-deribosylation"/>
    <property type="evidence" value="ECO:0007669"/>
    <property type="project" value="TreeGrafter"/>
</dbReference>
<dbReference type="PANTHER" id="PTHR12521">
    <property type="entry name" value="PROTEIN C6ORF130"/>
    <property type="match status" value="1"/>
</dbReference>
<accession>A0A285UY35</accession>
<dbReference type="PROSITE" id="PS51154">
    <property type="entry name" value="MACRO"/>
    <property type="match status" value="1"/>
</dbReference>
<dbReference type="SMART" id="SM00506">
    <property type="entry name" value="A1pp"/>
    <property type="match status" value="1"/>
</dbReference>
<dbReference type="PANTHER" id="PTHR12521:SF0">
    <property type="entry name" value="ADP-RIBOSE GLYCOHYDROLASE OARD1"/>
    <property type="match status" value="1"/>
</dbReference>
<dbReference type="InterPro" id="IPR050892">
    <property type="entry name" value="ADP-ribose_metab_enzymes"/>
</dbReference>
<evidence type="ECO:0000256" key="1">
    <source>
        <dbReference type="ARBA" id="ARBA00035885"/>
    </source>
</evidence>
<reference evidence="4" key="1">
    <citation type="submission" date="2017-08" db="EMBL/GenBank/DDBJ databases">
        <authorList>
            <person name="Varghese N."/>
            <person name="Submissions S."/>
        </authorList>
    </citation>
    <scope>NUCLEOTIDE SEQUENCE [LARGE SCALE GENOMIC DNA]</scope>
    <source>
        <strain evidence="4">DSM 4725</strain>
    </source>
</reference>
<proteinExistence type="predicted"/>
<dbReference type="SUPFAM" id="SSF52949">
    <property type="entry name" value="Macro domain-like"/>
    <property type="match status" value="1"/>
</dbReference>
<feature type="domain" description="Macro" evidence="2">
    <location>
        <begin position="1"/>
        <end position="164"/>
    </location>
</feature>
<dbReference type="Proteomes" id="UP000219435">
    <property type="component" value="Unassembled WGS sequence"/>
</dbReference>
<dbReference type="InterPro" id="IPR043472">
    <property type="entry name" value="Macro_dom-like"/>
</dbReference>
<evidence type="ECO:0000313" key="3">
    <source>
        <dbReference type="EMBL" id="SOC46597.1"/>
    </source>
</evidence>
<keyword evidence="4" id="KW-1185">Reference proteome</keyword>
<gene>
    <name evidence="3" type="ORF">SAMN05660748_0333</name>
</gene>
<organism evidence="3 4">
    <name type="scientific">Blastococcus aggregatus</name>
    <dbReference type="NCBI Taxonomy" id="38502"/>
    <lineage>
        <taxon>Bacteria</taxon>
        <taxon>Bacillati</taxon>
        <taxon>Actinomycetota</taxon>
        <taxon>Actinomycetes</taxon>
        <taxon>Geodermatophilales</taxon>
        <taxon>Geodermatophilaceae</taxon>
        <taxon>Blastococcus</taxon>
    </lineage>
</organism>
<comment type="catalytic activity">
    <reaction evidence="1">
        <text>an N-(ADP-alpha-D-ribosyl)-thymidine in DNA + H2O = a thymidine in DNA + ADP-D-ribose</text>
        <dbReference type="Rhea" id="RHEA:71655"/>
        <dbReference type="Rhea" id="RHEA-COMP:13556"/>
        <dbReference type="Rhea" id="RHEA-COMP:18051"/>
        <dbReference type="ChEBI" id="CHEBI:15377"/>
        <dbReference type="ChEBI" id="CHEBI:57967"/>
        <dbReference type="ChEBI" id="CHEBI:137386"/>
        <dbReference type="ChEBI" id="CHEBI:191199"/>
    </reaction>
    <physiologicalReaction direction="left-to-right" evidence="1">
        <dbReference type="Rhea" id="RHEA:71656"/>
    </physiologicalReaction>
</comment>
<dbReference type="InterPro" id="IPR002589">
    <property type="entry name" value="Macro_dom"/>
</dbReference>
<name>A0A285UY35_9ACTN</name>
<dbReference type="AlphaFoldDB" id="A0A285UY35"/>
<dbReference type="CDD" id="cd02901">
    <property type="entry name" value="Macro_Poa1p-like"/>
    <property type="match status" value="1"/>
</dbReference>
<protein>
    <submittedName>
        <fullName evidence="3">O-acetyl-ADP-ribose deacetylase (Regulator of RNase III), contains Macro domain</fullName>
    </submittedName>
</protein>
<dbReference type="RefSeq" id="WP_097193288.1">
    <property type="nucleotide sequence ID" value="NZ_OBQI01000001.1"/>
</dbReference>